<accession>A0A7J7NJE8</accession>
<proteinExistence type="predicted"/>
<feature type="compositionally biased region" description="Basic residues" evidence="1">
    <location>
        <begin position="137"/>
        <end position="146"/>
    </location>
</feature>
<feature type="compositionally biased region" description="Low complexity" evidence="1">
    <location>
        <begin position="1"/>
        <end position="21"/>
    </location>
</feature>
<gene>
    <name evidence="2" type="ORF">GIB67_029768</name>
</gene>
<evidence type="ECO:0000256" key="1">
    <source>
        <dbReference type="SAM" id="MobiDB-lite"/>
    </source>
</evidence>
<keyword evidence="3" id="KW-1185">Reference proteome</keyword>
<dbReference type="Proteomes" id="UP000541444">
    <property type="component" value="Unassembled WGS sequence"/>
</dbReference>
<protein>
    <recommendedName>
        <fullName evidence="4">No apical meristem-associated C-terminal domain-containing protein</fullName>
    </recommendedName>
</protein>
<dbReference type="AlphaFoldDB" id="A0A7J7NJE8"/>
<feature type="compositionally biased region" description="Polar residues" evidence="1">
    <location>
        <begin position="59"/>
        <end position="82"/>
    </location>
</feature>
<name>A0A7J7NJE8_9MAGN</name>
<feature type="region of interest" description="Disordered" evidence="1">
    <location>
        <begin position="1"/>
        <end position="84"/>
    </location>
</feature>
<feature type="compositionally biased region" description="Low complexity" evidence="1">
    <location>
        <begin position="42"/>
        <end position="52"/>
    </location>
</feature>
<evidence type="ECO:0000313" key="2">
    <source>
        <dbReference type="EMBL" id="KAF6167130.1"/>
    </source>
</evidence>
<feature type="compositionally biased region" description="Polar residues" evidence="1">
    <location>
        <begin position="312"/>
        <end position="326"/>
    </location>
</feature>
<feature type="region of interest" description="Disordered" evidence="1">
    <location>
        <begin position="307"/>
        <end position="351"/>
    </location>
</feature>
<dbReference type="PANTHER" id="PTHR45125">
    <property type="entry name" value="F21J9.4-RELATED"/>
    <property type="match status" value="1"/>
</dbReference>
<evidence type="ECO:0000313" key="3">
    <source>
        <dbReference type="Proteomes" id="UP000541444"/>
    </source>
</evidence>
<dbReference type="EMBL" id="JACGCM010000764">
    <property type="protein sequence ID" value="KAF6167130.1"/>
    <property type="molecule type" value="Genomic_DNA"/>
</dbReference>
<organism evidence="2 3">
    <name type="scientific">Kingdonia uniflora</name>
    <dbReference type="NCBI Taxonomy" id="39325"/>
    <lineage>
        <taxon>Eukaryota</taxon>
        <taxon>Viridiplantae</taxon>
        <taxon>Streptophyta</taxon>
        <taxon>Embryophyta</taxon>
        <taxon>Tracheophyta</taxon>
        <taxon>Spermatophyta</taxon>
        <taxon>Magnoliopsida</taxon>
        <taxon>Ranunculales</taxon>
        <taxon>Circaeasteraceae</taxon>
        <taxon>Kingdonia</taxon>
    </lineage>
</organism>
<sequence length="404" mass="45080">MTNSGTSGNSSTPSTPSSQKPPSTPFAQHPPSEFTPYLYQNPSQFQPQFQSQTPPPFTMSQGDPSYGQYQSPFTLSQPQPQAFNPYYQPYPLTQPQGFQPPNYFQNYLFHGESTQYSQSDANGSIPVKATGAQKDKGKGRKKRAPAKQRPIVQVSEDAEFLDERDDAGMHWMDADFTCLARAWVTTSINVNGRTKGFTFYQKVNIAFNRDPEWPTRRLCRSTKSQWYSLNAQCVAYKGIVAQERFRNSSGKTEEDRENDAHKIYKGLNGDNDFKHREAYKILVREPLWANLRDDGLNHAVNIPRNVARRTSDNCSPGNSVGSNNLSDDPDGPPTPQSAGPNSDLDGLLYEGGSRPIGQKLHIKNIVSQKAMEGVTASGSGIQTLLDELQLEKMQVNQEEERGRA</sequence>
<evidence type="ECO:0008006" key="4">
    <source>
        <dbReference type="Google" id="ProtNLM"/>
    </source>
</evidence>
<comment type="caution">
    <text evidence="2">The sequence shown here is derived from an EMBL/GenBank/DDBJ whole genome shotgun (WGS) entry which is preliminary data.</text>
</comment>
<reference evidence="2 3" key="1">
    <citation type="journal article" date="2020" name="IScience">
        <title>Genome Sequencing of the Endangered Kingdonia uniflora (Circaeasteraceae, Ranunculales) Reveals Potential Mechanisms of Evolutionary Specialization.</title>
        <authorList>
            <person name="Sun Y."/>
            <person name="Deng T."/>
            <person name="Zhang A."/>
            <person name="Moore M.J."/>
            <person name="Landis J.B."/>
            <person name="Lin N."/>
            <person name="Zhang H."/>
            <person name="Zhang X."/>
            <person name="Huang J."/>
            <person name="Zhang X."/>
            <person name="Sun H."/>
            <person name="Wang H."/>
        </authorList>
    </citation>
    <scope>NUCLEOTIDE SEQUENCE [LARGE SCALE GENOMIC DNA]</scope>
    <source>
        <strain evidence="2">TB1705</strain>
        <tissue evidence="2">Leaf</tissue>
    </source>
</reference>
<dbReference type="PANTHER" id="PTHR45125:SF3">
    <property type="entry name" value="NO-APICAL-MERISTEM-ASSOCIATED CARBOXY-TERMINAL DOMAIN PROTEIN"/>
    <property type="match status" value="1"/>
</dbReference>
<feature type="region of interest" description="Disordered" evidence="1">
    <location>
        <begin position="116"/>
        <end position="149"/>
    </location>
</feature>